<proteinExistence type="predicted"/>
<evidence type="ECO:0000256" key="1">
    <source>
        <dbReference type="SAM" id="SignalP"/>
    </source>
</evidence>
<sequence>MDSSNSLHAIVCLALMTIAATADDQAADREATMRHLCASVRNSHMVLDPWDCGAFYACLAHGTMARYVCPLQLLWNDEVKVCDWSWNVVCAPAPGNYAGKPLQT</sequence>
<dbReference type="InterPro" id="IPR002557">
    <property type="entry name" value="Chitin-bd_dom"/>
</dbReference>
<dbReference type="SMART" id="SM00494">
    <property type="entry name" value="ChtBD2"/>
    <property type="match status" value="1"/>
</dbReference>
<dbReference type="Gene3D" id="2.170.140.10">
    <property type="entry name" value="Chitin binding domain"/>
    <property type="match status" value="1"/>
</dbReference>
<protein>
    <submittedName>
        <fullName evidence="4">Probable chitinase 3</fullName>
    </submittedName>
</protein>
<dbReference type="InterPro" id="IPR036508">
    <property type="entry name" value="Chitin-bd_dom_sf"/>
</dbReference>
<gene>
    <name evidence="4" type="primary">LOC106815276</name>
</gene>
<dbReference type="SUPFAM" id="SSF57625">
    <property type="entry name" value="Invertebrate chitin-binding proteins"/>
    <property type="match status" value="1"/>
</dbReference>
<organism evidence="3 4">
    <name type="scientific">Priapulus caudatus</name>
    <name type="common">Priapulid worm</name>
    <dbReference type="NCBI Taxonomy" id="37621"/>
    <lineage>
        <taxon>Eukaryota</taxon>
        <taxon>Metazoa</taxon>
        <taxon>Ecdysozoa</taxon>
        <taxon>Scalidophora</taxon>
        <taxon>Priapulida</taxon>
        <taxon>Priapulimorpha</taxon>
        <taxon>Priapulimorphida</taxon>
        <taxon>Priapulidae</taxon>
        <taxon>Priapulus</taxon>
    </lineage>
</organism>
<dbReference type="Proteomes" id="UP000695022">
    <property type="component" value="Unplaced"/>
</dbReference>
<evidence type="ECO:0000313" key="3">
    <source>
        <dbReference type="Proteomes" id="UP000695022"/>
    </source>
</evidence>
<feature type="domain" description="Chitin-binding type-2" evidence="2">
    <location>
        <begin position="34"/>
        <end position="92"/>
    </location>
</feature>
<dbReference type="GeneID" id="106815276"/>
<evidence type="ECO:0000259" key="2">
    <source>
        <dbReference type="PROSITE" id="PS50940"/>
    </source>
</evidence>
<evidence type="ECO:0000313" key="4">
    <source>
        <dbReference type="RefSeq" id="XP_014675209.1"/>
    </source>
</evidence>
<name>A0ABM1ESN8_PRICU</name>
<reference evidence="4" key="1">
    <citation type="submission" date="2025-08" db="UniProtKB">
        <authorList>
            <consortium name="RefSeq"/>
        </authorList>
    </citation>
    <scope>IDENTIFICATION</scope>
</reference>
<dbReference type="PROSITE" id="PS50940">
    <property type="entry name" value="CHIT_BIND_II"/>
    <property type="match status" value="1"/>
</dbReference>
<accession>A0ABM1ESN8</accession>
<feature type="chain" id="PRO_5045233563" evidence="1">
    <location>
        <begin position="23"/>
        <end position="104"/>
    </location>
</feature>
<dbReference type="RefSeq" id="XP_014675209.1">
    <property type="nucleotide sequence ID" value="XM_014819723.1"/>
</dbReference>
<keyword evidence="3" id="KW-1185">Reference proteome</keyword>
<feature type="signal peptide" evidence="1">
    <location>
        <begin position="1"/>
        <end position="22"/>
    </location>
</feature>
<dbReference type="Pfam" id="PF01607">
    <property type="entry name" value="CBM_14"/>
    <property type="match status" value="1"/>
</dbReference>
<keyword evidence="1" id="KW-0732">Signal</keyword>